<evidence type="ECO:0000313" key="5">
    <source>
        <dbReference type="EMBL" id="MBB2182898.1"/>
    </source>
</evidence>
<dbReference type="InterPro" id="IPR040086">
    <property type="entry name" value="MJ0683-like"/>
</dbReference>
<keyword evidence="1" id="KW-0479">Metal-binding</keyword>
<dbReference type="EMBL" id="JACEGA010000001">
    <property type="protein sequence ID" value="MBB2182898.1"/>
    <property type="molecule type" value="Genomic_DNA"/>
</dbReference>
<dbReference type="SUPFAM" id="SSF102114">
    <property type="entry name" value="Radical SAM enzymes"/>
    <property type="match status" value="1"/>
</dbReference>
<dbReference type="GO" id="GO:0051536">
    <property type="term" value="F:iron-sulfur cluster binding"/>
    <property type="evidence" value="ECO:0007669"/>
    <property type="project" value="UniProtKB-KW"/>
</dbReference>
<reference evidence="5 6" key="1">
    <citation type="submission" date="2020-07" db="EMBL/GenBank/DDBJ databases">
        <title>Characterization and genome sequencing of isolate MD1, a novel member within the family Lachnospiraceae.</title>
        <authorList>
            <person name="Rettenmaier R."/>
            <person name="Di Bello L."/>
            <person name="Zinser C."/>
            <person name="Scheitz K."/>
            <person name="Liebl W."/>
            <person name="Zverlov V."/>
        </authorList>
    </citation>
    <scope>NUCLEOTIDE SEQUENCE [LARGE SCALE GENOMIC DNA]</scope>
    <source>
        <strain evidence="5 6">MD1</strain>
    </source>
</reference>
<evidence type="ECO:0000256" key="1">
    <source>
        <dbReference type="ARBA" id="ARBA00022723"/>
    </source>
</evidence>
<comment type="caution">
    <text evidence="5">The sequence shown here is derived from an EMBL/GenBank/DDBJ whole genome shotgun (WGS) entry which is preliminary data.</text>
</comment>
<dbReference type="InterPro" id="IPR006638">
    <property type="entry name" value="Elp3/MiaA/NifB-like_rSAM"/>
</dbReference>
<dbReference type="GO" id="GO:0003824">
    <property type="term" value="F:catalytic activity"/>
    <property type="evidence" value="ECO:0007669"/>
    <property type="project" value="InterPro"/>
</dbReference>
<dbReference type="PANTHER" id="PTHR43432:SF5">
    <property type="entry name" value="ELP3_MIAA_NIFB-LIKE RADICAL SAM CORE DOMAIN-CONTAINING PROTEIN"/>
    <property type="match status" value="1"/>
</dbReference>
<evidence type="ECO:0000256" key="2">
    <source>
        <dbReference type="ARBA" id="ARBA00023004"/>
    </source>
</evidence>
<organism evidence="5 6">
    <name type="scientific">Variimorphobacter saccharofermentans</name>
    <dbReference type="NCBI Taxonomy" id="2755051"/>
    <lineage>
        <taxon>Bacteria</taxon>
        <taxon>Bacillati</taxon>
        <taxon>Bacillota</taxon>
        <taxon>Clostridia</taxon>
        <taxon>Lachnospirales</taxon>
        <taxon>Lachnospiraceae</taxon>
        <taxon>Variimorphobacter</taxon>
    </lineage>
</organism>
<sequence>MQTIPAKTIIGRTQNTSWFGTDYNMNIYKGCCHGCIYCDSRSDCYQIQDFDTVRAKENAVILIRDELRKKTKTGVIGTGSMSDPYNPFEEKHRLTRQALEYIDEYHFGISIATKSDLICRDIDLLQRIQSHSPAICKITITTLDDELAGKIEPGACVSSRRFKAVQELSEAGIFTGILMMPLLPGLTDTMDNVMAIIHAAKNSGARFIYPMFGLSLRNGQREYLYQKLDELFPELSLRQTYVRLYGSSYVCHSPNSPKLYPLFAQECKKLGILYKMEEIIAAYKKKYQYQQLSLFQ</sequence>
<accession>A0A839K0D6</accession>
<protein>
    <submittedName>
        <fullName evidence="5">Radical SAM protein</fullName>
    </submittedName>
</protein>
<evidence type="ECO:0000256" key="3">
    <source>
        <dbReference type="ARBA" id="ARBA00023014"/>
    </source>
</evidence>
<dbReference type="SMART" id="SM00729">
    <property type="entry name" value="Elp3"/>
    <property type="match status" value="1"/>
</dbReference>
<name>A0A839K0D6_9FIRM</name>
<keyword evidence="3" id="KW-0411">Iron-sulfur</keyword>
<gene>
    <name evidence="5" type="ORF">H0486_08415</name>
</gene>
<dbReference type="PANTHER" id="PTHR43432">
    <property type="entry name" value="SLR0285 PROTEIN"/>
    <property type="match status" value="1"/>
</dbReference>
<feature type="domain" description="Elp3/MiaA/NifB-like radical SAM core" evidence="4">
    <location>
        <begin position="21"/>
        <end position="242"/>
    </location>
</feature>
<dbReference type="SFLD" id="SFLDG01084">
    <property type="entry name" value="Uncharacterised_Radical_SAM_Su"/>
    <property type="match status" value="1"/>
</dbReference>
<keyword evidence="2" id="KW-0408">Iron</keyword>
<evidence type="ECO:0000259" key="4">
    <source>
        <dbReference type="SMART" id="SM00729"/>
    </source>
</evidence>
<dbReference type="CDD" id="cd01335">
    <property type="entry name" value="Radical_SAM"/>
    <property type="match status" value="1"/>
</dbReference>
<dbReference type="AlphaFoldDB" id="A0A839K0D6"/>
<evidence type="ECO:0000313" key="6">
    <source>
        <dbReference type="Proteomes" id="UP000574276"/>
    </source>
</evidence>
<dbReference type="InterPro" id="IPR058240">
    <property type="entry name" value="rSAM_sf"/>
</dbReference>
<keyword evidence="6" id="KW-1185">Reference proteome</keyword>
<dbReference type="GO" id="GO:0046872">
    <property type="term" value="F:metal ion binding"/>
    <property type="evidence" value="ECO:0007669"/>
    <property type="project" value="UniProtKB-KW"/>
</dbReference>
<dbReference type="Pfam" id="PF04055">
    <property type="entry name" value="Radical_SAM"/>
    <property type="match status" value="1"/>
</dbReference>
<dbReference type="Proteomes" id="UP000574276">
    <property type="component" value="Unassembled WGS sequence"/>
</dbReference>
<dbReference type="Gene3D" id="3.80.30.30">
    <property type="match status" value="1"/>
</dbReference>
<proteinExistence type="predicted"/>
<dbReference type="InterPro" id="IPR007197">
    <property type="entry name" value="rSAM"/>
</dbReference>
<dbReference type="RefSeq" id="WP_228352586.1">
    <property type="nucleotide sequence ID" value="NZ_JACEGA010000001.1"/>
</dbReference>
<dbReference type="SFLD" id="SFLDS00029">
    <property type="entry name" value="Radical_SAM"/>
    <property type="match status" value="1"/>
</dbReference>